<feature type="compositionally biased region" description="Polar residues" evidence="1">
    <location>
        <begin position="142"/>
        <end position="152"/>
    </location>
</feature>
<reference evidence="2 3" key="1">
    <citation type="submission" date="2024-11" db="EMBL/GenBank/DDBJ databases">
        <title>Chromosome-level genome assembly of the freshwater bivalve Anodonta woodiana.</title>
        <authorList>
            <person name="Chen X."/>
        </authorList>
    </citation>
    <scope>NUCLEOTIDE SEQUENCE [LARGE SCALE GENOMIC DNA]</scope>
    <source>
        <strain evidence="2">MN2024</strain>
        <tissue evidence="2">Gills</tissue>
    </source>
</reference>
<dbReference type="EMBL" id="JBJQND010000005">
    <property type="protein sequence ID" value="KAL3876405.1"/>
    <property type="molecule type" value="Genomic_DNA"/>
</dbReference>
<comment type="caution">
    <text evidence="2">The sequence shown here is derived from an EMBL/GenBank/DDBJ whole genome shotgun (WGS) entry which is preliminary data.</text>
</comment>
<sequence length="214" mass="24729">MKPLYLSPSEIRFSQDSINNVFDNKSTYRNTNIGETLDALCEGRSKLKEIPTISVVWKNGHWFTLDNRRLWVFRHLERLRKCNKIPVKRSNYMPVEKFTTTNDGKTIEVRGEIGGRWHKKNVPPKSSVDNQGRCNGFEMHTGHQNVQSSSSNKIRRPVSKPRISSPEAQYISIPIEEPEEHDTSLHKQLVPDKIRQKPNEVYKSKKNGCSCVIL</sequence>
<dbReference type="AlphaFoldDB" id="A0ABD3WSB7"/>
<keyword evidence="3" id="KW-1185">Reference proteome</keyword>
<accession>A0ABD3WSB7</accession>
<name>A0ABD3WSB7_SINWO</name>
<proteinExistence type="predicted"/>
<dbReference type="PANTHER" id="PTHR35378:SF1">
    <property type="entry name" value="C2H2-TYPE DOMAIN-CONTAINING PROTEIN"/>
    <property type="match status" value="1"/>
</dbReference>
<evidence type="ECO:0000313" key="2">
    <source>
        <dbReference type="EMBL" id="KAL3876405.1"/>
    </source>
</evidence>
<protein>
    <submittedName>
        <fullName evidence="2">Uncharacterized protein</fullName>
    </submittedName>
</protein>
<feature type="region of interest" description="Disordered" evidence="1">
    <location>
        <begin position="138"/>
        <end position="169"/>
    </location>
</feature>
<gene>
    <name evidence="2" type="ORF">ACJMK2_034254</name>
</gene>
<dbReference type="PANTHER" id="PTHR35378">
    <property type="entry name" value="UNNAMED PRODUCT"/>
    <property type="match status" value="1"/>
</dbReference>
<dbReference type="Proteomes" id="UP001634394">
    <property type="component" value="Unassembled WGS sequence"/>
</dbReference>
<evidence type="ECO:0000313" key="3">
    <source>
        <dbReference type="Proteomes" id="UP001634394"/>
    </source>
</evidence>
<organism evidence="2 3">
    <name type="scientific">Sinanodonta woodiana</name>
    <name type="common">Chinese pond mussel</name>
    <name type="synonym">Anodonta woodiana</name>
    <dbReference type="NCBI Taxonomy" id="1069815"/>
    <lineage>
        <taxon>Eukaryota</taxon>
        <taxon>Metazoa</taxon>
        <taxon>Spiralia</taxon>
        <taxon>Lophotrochozoa</taxon>
        <taxon>Mollusca</taxon>
        <taxon>Bivalvia</taxon>
        <taxon>Autobranchia</taxon>
        <taxon>Heteroconchia</taxon>
        <taxon>Palaeoheterodonta</taxon>
        <taxon>Unionida</taxon>
        <taxon>Unionoidea</taxon>
        <taxon>Unionidae</taxon>
        <taxon>Unioninae</taxon>
        <taxon>Sinanodonta</taxon>
    </lineage>
</organism>
<evidence type="ECO:0000256" key="1">
    <source>
        <dbReference type="SAM" id="MobiDB-lite"/>
    </source>
</evidence>